<keyword evidence="2" id="KW-0479">Metal-binding</keyword>
<dbReference type="SUPFAM" id="SSF48576">
    <property type="entry name" value="Terpenoid synthases"/>
    <property type="match status" value="1"/>
</dbReference>
<dbReference type="Pfam" id="PF19086">
    <property type="entry name" value="Terpene_syn_C_2"/>
    <property type="match status" value="1"/>
</dbReference>
<keyword evidence="1 2" id="KW-0456">Lyase</keyword>
<dbReference type="EMBL" id="KF826666">
    <property type="protein sequence ID" value="AIS85595.1"/>
    <property type="molecule type" value="Genomic_DNA"/>
</dbReference>
<reference evidence="3" key="1">
    <citation type="submission" date="2013-11" db="EMBL/GenBank/DDBJ databases">
        <title>New antitubercular compounds from marine-derived Verrucosispora sp. MS100047.</title>
        <authorList>
            <person name="Huang P."/>
            <person name="Xie F."/>
            <person name="Wang Q."/>
            <person name="Wang J."/>
            <person name="Wang Q."/>
            <person name="Abdel-Mageed W.M."/>
            <person name="Liu M."/>
            <person name="Han J."/>
            <person name="Song F."/>
            <person name="Dai H."/>
            <person name="Liu X."/>
            <person name="Zhang L."/>
        </authorList>
    </citation>
    <scope>NUCLEOTIDE SEQUENCE</scope>
    <source>
        <strain evidence="3">MS100047</strain>
    </source>
</reference>
<dbReference type="InterPro" id="IPR008949">
    <property type="entry name" value="Isoprenoid_synthase_dom_sf"/>
</dbReference>
<sequence length="408" mass="44662">MPPACLVAAGRRAATPGNGLVSTPMSDRAPTAGHHLACCPGPNAWARAGVARGRGSGMADHTLPTRHADENRPVRIVTDILPALRDACPVPSRQSPYADEVQRWLMGWLPQTGLPLDEPARQRLAGARFAHYAGRLYPDATEADLRVLSALFTWFFLVDDACDGPGRLELAEIRGLRDGAVLLLQGRSRPRHPGLRGPLRRLLVNAWREPHRRMPTRWRLRFADAVARHLDGTWQEATNKSRGHAPGVTEYVALRRATSAADVSYPLAEFVTGRPLPDAVYHHPLLRELRDLGNDLLSWYNDLASLASDAATSGGHNLVLATATERQVRVDDAVEVVTRRWHESMRRFVDRRAAVPSFGPALDAAVTTHLDGVSRAVRGTIDWTLESTRYVGKEGHLINASGSKGAPS</sequence>
<proteinExistence type="inferred from homology"/>
<evidence type="ECO:0000256" key="2">
    <source>
        <dbReference type="RuleBase" id="RU366034"/>
    </source>
</evidence>
<dbReference type="EC" id="4.2.3.-" evidence="2"/>
<dbReference type="PANTHER" id="PTHR35201">
    <property type="entry name" value="TERPENE SYNTHASE"/>
    <property type="match status" value="1"/>
</dbReference>
<dbReference type="Gene3D" id="1.10.600.10">
    <property type="entry name" value="Farnesyl Diphosphate Synthase"/>
    <property type="match status" value="1"/>
</dbReference>
<name>A0A097CSG2_9ACTN</name>
<gene>
    <name evidence="3" type="ORF">VASRM7_356</name>
</gene>
<accession>A0A097CSG2</accession>
<dbReference type="InterPro" id="IPR034686">
    <property type="entry name" value="Terpene_cyclase-like_2"/>
</dbReference>
<dbReference type="AlphaFoldDB" id="A0A097CSG2"/>
<comment type="cofactor">
    <cofactor evidence="2">
        <name>Mg(2+)</name>
        <dbReference type="ChEBI" id="CHEBI:18420"/>
    </cofactor>
</comment>
<evidence type="ECO:0000256" key="1">
    <source>
        <dbReference type="ARBA" id="ARBA00023239"/>
    </source>
</evidence>
<keyword evidence="2" id="KW-0460">Magnesium</keyword>
<protein>
    <recommendedName>
        <fullName evidence="2">Terpene synthase</fullName>
        <ecNumber evidence="2">4.2.3.-</ecNumber>
    </recommendedName>
</protein>
<dbReference type="SFLD" id="SFLDS00005">
    <property type="entry name" value="Isoprenoid_Synthase_Type_I"/>
    <property type="match status" value="1"/>
</dbReference>
<evidence type="ECO:0000313" key="3">
    <source>
        <dbReference type="EMBL" id="AIS85595.1"/>
    </source>
</evidence>
<comment type="similarity">
    <text evidence="2">Belongs to the terpene synthase family.</text>
</comment>
<dbReference type="PANTHER" id="PTHR35201:SF4">
    <property type="entry name" value="BETA-PINACENE SYNTHASE-RELATED"/>
    <property type="match status" value="1"/>
</dbReference>
<dbReference type="GO" id="GO:0010333">
    <property type="term" value="F:terpene synthase activity"/>
    <property type="evidence" value="ECO:0007669"/>
    <property type="project" value="InterPro"/>
</dbReference>
<organism evidence="3">
    <name type="scientific">Verrucosispora sp. MS100047</name>
    <dbReference type="NCBI Taxonomy" id="1410949"/>
    <lineage>
        <taxon>Bacteria</taxon>
        <taxon>Bacillati</taxon>
        <taxon>Actinomycetota</taxon>
        <taxon>Actinomycetes</taxon>
        <taxon>Micromonosporales</taxon>
        <taxon>Micromonosporaceae</taxon>
        <taxon>Micromonospora</taxon>
    </lineage>
</organism>
<dbReference type="GO" id="GO:0046872">
    <property type="term" value="F:metal ion binding"/>
    <property type="evidence" value="ECO:0007669"/>
    <property type="project" value="UniProtKB-KW"/>
</dbReference>
<dbReference type="SFLD" id="SFLDG01020">
    <property type="entry name" value="Terpene_Cyclase_Like_2"/>
    <property type="match status" value="1"/>
</dbReference>